<feature type="binding site" evidence="4">
    <location>
        <begin position="146"/>
        <end position="154"/>
    </location>
    <ligand>
        <name>ATP</name>
        <dbReference type="ChEBI" id="CHEBI:30616"/>
    </ligand>
</feature>
<dbReference type="GO" id="GO:0035999">
    <property type="term" value="P:tetrahydrofolate interconversion"/>
    <property type="evidence" value="ECO:0007669"/>
    <property type="project" value="TreeGrafter"/>
</dbReference>
<dbReference type="EMBL" id="FOEC01000006">
    <property type="protein sequence ID" value="SEO76958.1"/>
    <property type="molecule type" value="Genomic_DNA"/>
</dbReference>
<comment type="cofactor">
    <cofactor evidence="5">
        <name>Mg(2+)</name>
        <dbReference type="ChEBI" id="CHEBI:18420"/>
    </cofactor>
</comment>
<keyword evidence="5" id="KW-0479">Metal-binding</keyword>
<dbReference type="PANTHER" id="PTHR23407:SF1">
    <property type="entry name" value="5-FORMYLTETRAHYDROFOLATE CYCLO-LIGASE"/>
    <property type="match status" value="1"/>
</dbReference>
<dbReference type="GO" id="GO:0009396">
    <property type="term" value="P:folic acid-containing compound biosynthetic process"/>
    <property type="evidence" value="ECO:0007669"/>
    <property type="project" value="TreeGrafter"/>
</dbReference>
<dbReference type="STRING" id="79604.AAY81_06230"/>
<keyword evidence="3 4" id="KW-0067">ATP-binding</keyword>
<organism evidence="6 7">
    <name type="scientific">Denitrobacterium detoxificans</name>
    <dbReference type="NCBI Taxonomy" id="79604"/>
    <lineage>
        <taxon>Bacteria</taxon>
        <taxon>Bacillati</taxon>
        <taxon>Actinomycetota</taxon>
        <taxon>Coriobacteriia</taxon>
        <taxon>Eggerthellales</taxon>
        <taxon>Eggerthellaceae</taxon>
        <taxon>Denitrobacterium</taxon>
    </lineage>
</organism>
<keyword evidence="7" id="KW-1185">Reference proteome</keyword>
<evidence type="ECO:0000256" key="2">
    <source>
        <dbReference type="ARBA" id="ARBA00022741"/>
    </source>
</evidence>
<name>A0A172RYH8_9ACTN</name>
<keyword evidence="5" id="KW-0460">Magnesium</keyword>
<dbReference type="InterPro" id="IPR002698">
    <property type="entry name" value="FTHF_cligase"/>
</dbReference>
<reference evidence="7" key="1">
    <citation type="submission" date="2016-10" db="EMBL/GenBank/DDBJ databases">
        <authorList>
            <person name="Varghese N."/>
        </authorList>
    </citation>
    <scope>NUCLEOTIDE SEQUENCE [LARGE SCALE GENOMIC DNA]</scope>
    <source>
        <strain evidence="7">DSM 21843</strain>
    </source>
</reference>
<dbReference type="Pfam" id="PF01812">
    <property type="entry name" value="5-FTHF_cyc-lig"/>
    <property type="match status" value="1"/>
</dbReference>
<feature type="binding site" evidence="4">
    <location>
        <begin position="14"/>
        <end position="18"/>
    </location>
    <ligand>
        <name>ATP</name>
        <dbReference type="ChEBI" id="CHEBI:30616"/>
    </ligand>
</feature>
<dbReference type="AlphaFoldDB" id="A0A172RYH8"/>
<evidence type="ECO:0000256" key="1">
    <source>
        <dbReference type="ARBA" id="ARBA00010638"/>
    </source>
</evidence>
<evidence type="ECO:0000313" key="7">
    <source>
        <dbReference type="Proteomes" id="UP000182975"/>
    </source>
</evidence>
<dbReference type="PANTHER" id="PTHR23407">
    <property type="entry name" value="ATPASE INHIBITOR/5-FORMYLTETRAHYDROFOLATE CYCLO-LIGASE"/>
    <property type="match status" value="1"/>
</dbReference>
<accession>A0A172RYH8</accession>
<keyword evidence="6" id="KW-0436">Ligase</keyword>
<comment type="catalytic activity">
    <reaction evidence="5">
        <text>(6S)-5-formyl-5,6,7,8-tetrahydrofolate + ATP = (6R)-5,10-methenyltetrahydrofolate + ADP + phosphate</text>
        <dbReference type="Rhea" id="RHEA:10488"/>
        <dbReference type="ChEBI" id="CHEBI:30616"/>
        <dbReference type="ChEBI" id="CHEBI:43474"/>
        <dbReference type="ChEBI" id="CHEBI:57455"/>
        <dbReference type="ChEBI" id="CHEBI:57457"/>
        <dbReference type="ChEBI" id="CHEBI:456216"/>
        <dbReference type="EC" id="6.3.3.2"/>
    </reaction>
</comment>
<feature type="binding site" evidence="4">
    <location>
        <position position="65"/>
    </location>
    <ligand>
        <name>substrate</name>
    </ligand>
</feature>
<keyword evidence="2 4" id="KW-0547">Nucleotide-binding</keyword>
<comment type="similarity">
    <text evidence="1 5">Belongs to the 5-formyltetrahydrofolate cyclo-ligase family.</text>
</comment>
<dbReference type="GO" id="GO:0030272">
    <property type="term" value="F:5-formyltetrahydrofolate cyclo-ligase activity"/>
    <property type="evidence" value="ECO:0007669"/>
    <property type="project" value="UniProtKB-EC"/>
</dbReference>
<protein>
    <recommendedName>
        <fullName evidence="5">5-formyltetrahydrofolate cyclo-ligase</fullName>
        <ecNumber evidence="5">6.3.3.2</ecNumber>
    </recommendedName>
</protein>
<dbReference type="Proteomes" id="UP000182975">
    <property type="component" value="Unassembled WGS sequence"/>
</dbReference>
<dbReference type="InterPro" id="IPR037171">
    <property type="entry name" value="NagB/RpiA_transferase-like"/>
</dbReference>
<dbReference type="EC" id="6.3.3.2" evidence="5"/>
<dbReference type="OrthoDB" id="3242798at2"/>
<proteinExistence type="inferred from homology"/>
<dbReference type="RefSeq" id="WP_082867895.1">
    <property type="nucleotide sequence ID" value="NZ_CP011402.1"/>
</dbReference>
<sequence>MIAEVSYESVACEKRAQRQALISRRDALDPASRAAIDAEIAQRLFQQPEFMGAHTVFSFYSVGSEVDTHVIIERALSLGKVVALPRCVPGSRSMEWYAIDSLEGLVPSSYGIPEPAPVVGRLVDPVARVDSLCIVPGLAFDARGYRLGYGGGYYDIFLSTFPGFALGLCRESHMASESIARERFDRPVSAVLTEARMIRASW</sequence>
<dbReference type="PATRIC" id="fig|79604.3.peg.1260"/>
<evidence type="ECO:0000256" key="5">
    <source>
        <dbReference type="RuleBase" id="RU361279"/>
    </source>
</evidence>
<evidence type="ECO:0000256" key="3">
    <source>
        <dbReference type="ARBA" id="ARBA00022840"/>
    </source>
</evidence>
<dbReference type="NCBIfam" id="TIGR02727">
    <property type="entry name" value="MTHFS_bact"/>
    <property type="match status" value="1"/>
</dbReference>
<dbReference type="GO" id="GO:0005524">
    <property type="term" value="F:ATP binding"/>
    <property type="evidence" value="ECO:0007669"/>
    <property type="project" value="UniProtKB-KW"/>
</dbReference>
<dbReference type="Gene3D" id="3.40.50.10420">
    <property type="entry name" value="NagB/RpiA/CoA transferase-like"/>
    <property type="match status" value="1"/>
</dbReference>
<dbReference type="GO" id="GO:0046872">
    <property type="term" value="F:metal ion binding"/>
    <property type="evidence" value="ECO:0007669"/>
    <property type="project" value="UniProtKB-KW"/>
</dbReference>
<evidence type="ECO:0000256" key="4">
    <source>
        <dbReference type="PIRSR" id="PIRSR006806-1"/>
    </source>
</evidence>
<dbReference type="PIRSF" id="PIRSF006806">
    <property type="entry name" value="FTHF_cligase"/>
    <property type="match status" value="1"/>
</dbReference>
<dbReference type="KEGG" id="ddt:AAY81_06230"/>
<gene>
    <name evidence="6" type="ORF">SAMN02910314_01139</name>
</gene>
<dbReference type="InterPro" id="IPR024185">
    <property type="entry name" value="FTHF_cligase-like_sf"/>
</dbReference>
<evidence type="ECO:0000313" key="6">
    <source>
        <dbReference type="EMBL" id="SEO76958.1"/>
    </source>
</evidence>
<dbReference type="SUPFAM" id="SSF100950">
    <property type="entry name" value="NagB/RpiA/CoA transferase-like"/>
    <property type="match status" value="1"/>
</dbReference>